<gene>
    <name evidence="1" type="ORF">EZS27_022722</name>
</gene>
<reference evidence="1" key="1">
    <citation type="submission" date="2019-03" db="EMBL/GenBank/DDBJ databases">
        <title>Single cell metagenomics reveals metabolic interactions within the superorganism composed of flagellate Streblomastix strix and complex community of Bacteroidetes bacteria on its surface.</title>
        <authorList>
            <person name="Treitli S.C."/>
            <person name="Kolisko M."/>
            <person name="Husnik F."/>
            <person name="Keeling P."/>
            <person name="Hampl V."/>
        </authorList>
    </citation>
    <scope>NUCLEOTIDE SEQUENCE</scope>
    <source>
        <strain evidence="1">STM</strain>
    </source>
</reference>
<evidence type="ECO:0000313" key="1">
    <source>
        <dbReference type="EMBL" id="KAA6328372.1"/>
    </source>
</evidence>
<dbReference type="EMBL" id="SNRY01001830">
    <property type="protein sequence ID" value="KAA6328372.1"/>
    <property type="molecule type" value="Genomic_DNA"/>
</dbReference>
<dbReference type="AlphaFoldDB" id="A0A5J4R3S6"/>
<comment type="caution">
    <text evidence="1">The sequence shown here is derived from an EMBL/GenBank/DDBJ whole genome shotgun (WGS) entry which is preliminary data.</text>
</comment>
<name>A0A5J4R3S6_9ZZZZ</name>
<protein>
    <submittedName>
        <fullName evidence="1">Uncharacterized protein</fullName>
    </submittedName>
</protein>
<sequence>MKRNFCLKCSVWAIITGWLQMNGMECASIRAYIFYFTHPGRTTHEEAQNRTDGVLPYALRRSSIQVAPLRVENGILVCNRDEDFDFYLPDMK</sequence>
<organism evidence="1">
    <name type="scientific">termite gut metagenome</name>
    <dbReference type="NCBI Taxonomy" id="433724"/>
    <lineage>
        <taxon>unclassified sequences</taxon>
        <taxon>metagenomes</taxon>
        <taxon>organismal metagenomes</taxon>
    </lineage>
</organism>
<accession>A0A5J4R3S6</accession>
<proteinExistence type="predicted"/>